<feature type="region of interest" description="Disordered" evidence="1">
    <location>
        <begin position="805"/>
        <end position="844"/>
    </location>
</feature>
<protein>
    <submittedName>
        <fullName evidence="2">Uncharacterized protein</fullName>
    </submittedName>
</protein>
<dbReference type="RefSeq" id="XP_007767492.1">
    <property type="nucleotide sequence ID" value="XM_007769302.1"/>
</dbReference>
<reference evidence="3" key="1">
    <citation type="journal article" date="2012" name="Science">
        <title>The Paleozoic origin of enzymatic lignin decomposition reconstructed from 31 fungal genomes.</title>
        <authorList>
            <person name="Floudas D."/>
            <person name="Binder M."/>
            <person name="Riley R."/>
            <person name="Barry K."/>
            <person name="Blanchette R.A."/>
            <person name="Henrissat B."/>
            <person name="Martinez A.T."/>
            <person name="Otillar R."/>
            <person name="Spatafora J.W."/>
            <person name="Yadav J.S."/>
            <person name="Aerts A."/>
            <person name="Benoit I."/>
            <person name="Boyd A."/>
            <person name="Carlson A."/>
            <person name="Copeland A."/>
            <person name="Coutinho P.M."/>
            <person name="de Vries R.P."/>
            <person name="Ferreira P."/>
            <person name="Findley K."/>
            <person name="Foster B."/>
            <person name="Gaskell J."/>
            <person name="Glotzer D."/>
            <person name="Gorecki P."/>
            <person name="Heitman J."/>
            <person name="Hesse C."/>
            <person name="Hori C."/>
            <person name="Igarashi K."/>
            <person name="Jurgens J.A."/>
            <person name="Kallen N."/>
            <person name="Kersten P."/>
            <person name="Kohler A."/>
            <person name="Kuees U."/>
            <person name="Kumar T.K.A."/>
            <person name="Kuo A."/>
            <person name="LaButti K."/>
            <person name="Larrondo L.F."/>
            <person name="Lindquist E."/>
            <person name="Ling A."/>
            <person name="Lombard V."/>
            <person name="Lucas S."/>
            <person name="Lundell T."/>
            <person name="Martin R."/>
            <person name="McLaughlin D.J."/>
            <person name="Morgenstern I."/>
            <person name="Morin E."/>
            <person name="Murat C."/>
            <person name="Nagy L.G."/>
            <person name="Nolan M."/>
            <person name="Ohm R.A."/>
            <person name="Patyshakuliyeva A."/>
            <person name="Rokas A."/>
            <person name="Ruiz-Duenas F.J."/>
            <person name="Sabat G."/>
            <person name="Salamov A."/>
            <person name="Samejima M."/>
            <person name="Schmutz J."/>
            <person name="Slot J.C."/>
            <person name="St John F."/>
            <person name="Stenlid J."/>
            <person name="Sun H."/>
            <person name="Sun S."/>
            <person name="Syed K."/>
            <person name="Tsang A."/>
            <person name="Wiebenga A."/>
            <person name="Young D."/>
            <person name="Pisabarro A."/>
            <person name="Eastwood D.C."/>
            <person name="Martin F."/>
            <person name="Cullen D."/>
            <person name="Grigoriev I.V."/>
            <person name="Hibbett D.S."/>
        </authorList>
    </citation>
    <scope>NUCLEOTIDE SEQUENCE [LARGE SCALE GENOMIC DNA]</scope>
    <source>
        <strain evidence="3">RWD-64-598 SS2</strain>
    </source>
</reference>
<comment type="caution">
    <text evidence="2">The sequence shown here is derived from an EMBL/GenBank/DDBJ whole genome shotgun (WGS) entry which is preliminary data.</text>
</comment>
<dbReference type="Proteomes" id="UP000053558">
    <property type="component" value="Unassembled WGS sequence"/>
</dbReference>
<feature type="compositionally biased region" description="Basic and acidic residues" evidence="1">
    <location>
        <begin position="1"/>
        <end position="12"/>
    </location>
</feature>
<evidence type="ECO:0000313" key="2">
    <source>
        <dbReference type="EMBL" id="EIW81980.1"/>
    </source>
</evidence>
<accession>A0A5M3MSB0</accession>
<feature type="compositionally biased region" description="Basic and acidic residues" evidence="1">
    <location>
        <begin position="815"/>
        <end position="831"/>
    </location>
</feature>
<dbReference type="EMBL" id="JH711577">
    <property type="protein sequence ID" value="EIW81980.1"/>
    <property type="molecule type" value="Genomic_DNA"/>
</dbReference>
<feature type="compositionally biased region" description="Basic residues" evidence="1">
    <location>
        <begin position="1672"/>
        <end position="1684"/>
    </location>
</feature>
<feature type="region of interest" description="Disordered" evidence="1">
    <location>
        <begin position="294"/>
        <end position="314"/>
    </location>
</feature>
<name>A0A5M3MSB0_CONPW</name>
<proteinExistence type="predicted"/>
<feature type="region of interest" description="Disordered" evidence="1">
    <location>
        <begin position="1643"/>
        <end position="1728"/>
    </location>
</feature>
<dbReference type="KEGG" id="cput:CONPUDRAFT_72328"/>
<gene>
    <name evidence="2" type="ORF">CONPUDRAFT_72328</name>
</gene>
<keyword evidence="3" id="KW-1185">Reference proteome</keyword>
<evidence type="ECO:0000256" key="1">
    <source>
        <dbReference type="SAM" id="MobiDB-lite"/>
    </source>
</evidence>
<dbReference type="OrthoDB" id="2651224at2759"/>
<organism evidence="2 3">
    <name type="scientific">Coniophora puteana (strain RWD-64-598)</name>
    <name type="common">Brown rot fungus</name>
    <dbReference type="NCBI Taxonomy" id="741705"/>
    <lineage>
        <taxon>Eukaryota</taxon>
        <taxon>Fungi</taxon>
        <taxon>Dikarya</taxon>
        <taxon>Basidiomycota</taxon>
        <taxon>Agaricomycotina</taxon>
        <taxon>Agaricomycetes</taxon>
        <taxon>Agaricomycetidae</taxon>
        <taxon>Boletales</taxon>
        <taxon>Coniophorineae</taxon>
        <taxon>Coniophoraceae</taxon>
        <taxon>Coniophora</taxon>
    </lineage>
</organism>
<evidence type="ECO:0000313" key="3">
    <source>
        <dbReference type="Proteomes" id="UP000053558"/>
    </source>
</evidence>
<sequence length="1758" mass="196089">MNTEFPRGKESDGVGVGHRSRESESGVGCQELSRTTPKSRFCLLPGRYFWLLATLYLSADIVPGPILCPFFQVVLYLCRVSFYLLVSGTLCLLWSSPALSSLKSIKSFIEGSASPTSNSPSNHSHSANLPPHVPHCNHPPVAPLLQEAAPPSLQPIYTSPNAGPVGLDLNLRLHGFNTTANQGPAISSYPQAAPLSGYSAPTYTHSSSVAPGLQFYSGSTPRPQYPTSGLMPAIIPTCPMQPTAPVHTIGQTCSCQTSAKPAPVSQTFQPPKTHPLMAKTTSAAPTTVLARTNNSQEPNAVTRKSGPTRVTSDSESVCLPSGRYWSFWPDGEWAMDLTGADTEDPHTKKLMVHWPCTAYGTPKGHKGSVDADTWEQGAVKRRRCNGIISCTTPKCPYTLRPLADTIRTIQNQASSTPCLNCKKCTLKHEPCGVMLRIYKYKHGAHVMNSGFHTHPRIPRLLHLTPDEETQIHTVIEEHPMAGPSELVTGRRGLSGPRDSVAVISSVLENPQRVAYEKQKLKNSLKMPFERAWTEFQNKYPGFILDDFTKLGPDISVIICQSAFMRSHLVQELEGGIVTDAAHGFWADRNSVLITSSVYSEDLSHWIPVIITWANGTTAEHYKHHFSALFHTMDIELTQRNMHVTDDMFANNTAKLLLKGCQQHFCASVERVRRIGCVVKSNPQRFEERTKSLIHIHDGEEFRKVVQAITDKFPDTTEWLLWWLHPDRAAMLFRKDTKMPEEIWDWLQDTTNAQEAMHHKMYAHIGKDHELISGFQSLRAFIAREEHQAHARASGILTEYQPTQRSLKNQAKHGHSKPDRAPTAHQHYDRSDYAPPDTAAQLHKSSQKDWVQKALDRLATGFAGNTISVSLQKKVHLAAHPPSQTNEHRQSSFPWFDNSCWLDTMLELISCATFWDYWASFYPRFQALDSTHPLHTLGRVIHQRVTMDTTTLSIEGQIEILRLLQDGFRRDLGWLGTPSHACVSLQKEHWQFASVPQTSFYYQLTRPLASRYNGLVTEWFKTKFSRPSKDQRSQCWCQPLGDSGSDIHMVFIIEVDETIASRSEYPGSPEWDIPDILRPLTLAKEKSHQLVYRLVGRAFYDAETSHFSARGVTSDRQHIYSYDGKDKGHAYVIARSSVGSHLAGTHKNLGLPPSVSTSLVLYHLEGGTEAQRHFTRHQLAELQKTYSIVPLVPTSSLTAGQESIPRALHMVDEHLLPVDNSSIFWSKLGKNLEYYKFQRPSGQPATPSNKPVSPVEPPFTKWTAAAAFVEMVIFFESPNGLFSVTLAKTGRILPVSTMDRQVIWGHGPNLNVIRAVRPLSESSWGLNLKGRFVLSVPSKFWQLASSKGGLARFGKFWYPVRIVDTENLLGKAYFFVKWWRGNHYTSPRSPQDLARPVLLDDLVDALWNDAKARRQIKLGKWQHSWESAMSASIEETLASFTSPISCPSVAIASALLPHLGMLTNMVNRLEYPEHFPHSLAAQYSAKNPQERPPVFGGLLTASDAAQIARWILLNVPGSASGIAWPWHNHWPHSHASAIVYATRLAGTIPSNAEIVETQDILTVAWEHLLKARLQGVEAQLRQVDVDWECLHLLEQRMFTDSPEAGVAGNEQWGWDIGRHQDNWSPYAGVPSHWKEYRVEHEDELEVGSQFSGTPDDTVPTAIAGEVTECPPLPRKHIPKPRRKKRKPEESQSEAVPAGPGSAKRLRSGARLVGIDKASRSPTVPQRRPCSSIVVAAQAMPDFGGINAATQAPTSDMSTL</sequence>
<feature type="region of interest" description="Disordered" evidence="1">
    <location>
        <begin position="1"/>
        <end position="29"/>
    </location>
</feature>
<dbReference type="GeneID" id="19209029"/>